<evidence type="ECO:0000313" key="2">
    <source>
        <dbReference type="Proteomes" id="UP000245081"/>
    </source>
</evidence>
<gene>
    <name evidence="1" type="ORF">NMK_3659</name>
</gene>
<organism evidence="1 2">
    <name type="scientific">Novimethylophilus kurashikiensis</name>
    <dbReference type="NCBI Taxonomy" id="1825523"/>
    <lineage>
        <taxon>Bacteria</taxon>
        <taxon>Pseudomonadati</taxon>
        <taxon>Pseudomonadota</taxon>
        <taxon>Betaproteobacteria</taxon>
        <taxon>Nitrosomonadales</taxon>
        <taxon>Methylophilaceae</taxon>
        <taxon>Novimethylophilus</taxon>
    </lineage>
</organism>
<sequence>MQTDMHYYGTYCMARAAGLNDNTAQSIATAAEYVDDCSDITAAELSDGVMLKSRATAHHPIDGDNLDPLSQREIWVPFHFLPGNEGDSHEERLVCRKNSALAREMVSHHLDCAEMPYGVELMGITAHVYADTFSHYGFSGISSDTNRVEGKTIKLHVEDETILKYIRDKFDAFKEKYAQSHIADLVGLGHGSVGTYPDRPYLTWEFLYEISGQHSGSRHNSATFLEACEELHKMFKAYAEKVPGLKDAGGGRSFESIKDTVGKVLTIEGTLDQRCEAWQSAAVSDALFDNPDKAPIPSYNSTWFTEDQVRLADFDSNTVNSATFYSFLMAAKFHRDYVLDELLPKYNLPVIFRL</sequence>
<keyword evidence="1" id="KW-0808">Transferase</keyword>
<dbReference type="AlphaFoldDB" id="A0A2R5FDP0"/>
<dbReference type="RefSeq" id="WP_109017177.1">
    <property type="nucleotide sequence ID" value="NZ_BDOQ01000028.1"/>
</dbReference>
<reference evidence="1 2" key="1">
    <citation type="journal article" date="2018" name="Environ. Microbiol.">
        <title>Isolation and genomic characterization of Novimethylophilus kurashikiensis gen. nov. sp. nov., a new lanthanide-dependent methylotrophic species of Methylophilaceae.</title>
        <authorList>
            <person name="Lv H."/>
            <person name="Sahin N."/>
            <person name="Tani A."/>
        </authorList>
    </citation>
    <scope>NUCLEOTIDE SEQUENCE [LARGE SCALE GENOMIC DNA]</scope>
    <source>
        <strain evidence="1 2">La2-4</strain>
    </source>
</reference>
<dbReference type="GO" id="GO:0016740">
    <property type="term" value="F:transferase activity"/>
    <property type="evidence" value="ECO:0007669"/>
    <property type="project" value="UniProtKB-KW"/>
</dbReference>
<keyword evidence="2" id="KW-1185">Reference proteome</keyword>
<accession>A0A2R5FDP0</accession>
<comment type="caution">
    <text evidence="1">The sequence shown here is derived from an EMBL/GenBank/DDBJ whole genome shotgun (WGS) entry which is preliminary data.</text>
</comment>
<dbReference type="EMBL" id="BDOQ01000028">
    <property type="protein sequence ID" value="GBG16035.1"/>
    <property type="molecule type" value="Genomic_DNA"/>
</dbReference>
<dbReference type="Pfam" id="PF20551">
    <property type="entry name" value="DUF6765"/>
    <property type="match status" value="1"/>
</dbReference>
<dbReference type="InterPro" id="IPR046653">
    <property type="entry name" value="DUF6765"/>
</dbReference>
<evidence type="ECO:0000313" key="1">
    <source>
        <dbReference type="EMBL" id="GBG16035.1"/>
    </source>
</evidence>
<dbReference type="Proteomes" id="UP000245081">
    <property type="component" value="Unassembled WGS sequence"/>
</dbReference>
<name>A0A2R5FDP0_9PROT</name>
<protein>
    <submittedName>
        <fullName evidence="1">Homoserine O-acetyltransferase</fullName>
    </submittedName>
</protein>
<dbReference type="OrthoDB" id="569000at2"/>
<proteinExistence type="predicted"/>